<accession>A0A2U1NFP5</accession>
<dbReference type="SUPFAM" id="SSF53474">
    <property type="entry name" value="alpha/beta-Hydrolases"/>
    <property type="match status" value="1"/>
</dbReference>
<keyword evidence="1" id="KW-0378">Hydrolase</keyword>
<keyword evidence="1" id="KW-0121">Carboxypeptidase</keyword>
<reference evidence="1 2" key="1">
    <citation type="journal article" date="2018" name="Mol. Plant">
        <title>The genome of Artemisia annua provides insight into the evolution of Asteraceae family and artemisinin biosynthesis.</title>
        <authorList>
            <person name="Shen Q."/>
            <person name="Zhang L."/>
            <person name="Liao Z."/>
            <person name="Wang S."/>
            <person name="Yan T."/>
            <person name="Shi P."/>
            <person name="Liu M."/>
            <person name="Fu X."/>
            <person name="Pan Q."/>
            <person name="Wang Y."/>
            <person name="Lv Z."/>
            <person name="Lu X."/>
            <person name="Zhang F."/>
            <person name="Jiang W."/>
            <person name="Ma Y."/>
            <person name="Chen M."/>
            <person name="Hao X."/>
            <person name="Li L."/>
            <person name="Tang Y."/>
            <person name="Lv G."/>
            <person name="Zhou Y."/>
            <person name="Sun X."/>
            <person name="Brodelius P.E."/>
            <person name="Rose J.K.C."/>
            <person name="Tang K."/>
        </authorList>
    </citation>
    <scope>NUCLEOTIDE SEQUENCE [LARGE SCALE GENOMIC DNA]</scope>
    <source>
        <strain evidence="2">cv. Huhao1</strain>
        <tissue evidence="1">Leaf</tissue>
    </source>
</reference>
<dbReference type="STRING" id="35608.A0A2U1NFP5"/>
<dbReference type="Proteomes" id="UP000245207">
    <property type="component" value="Unassembled WGS sequence"/>
</dbReference>
<dbReference type="InterPro" id="IPR029058">
    <property type="entry name" value="AB_hydrolase_fold"/>
</dbReference>
<organism evidence="1 2">
    <name type="scientific">Artemisia annua</name>
    <name type="common">Sweet wormwood</name>
    <dbReference type="NCBI Taxonomy" id="35608"/>
    <lineage>
        <taxon>Eukaryota</taxon>
        <taxon>Viridiplantae</taxon>
        <taxon>Streptophyta</taxon>
        <taxon>Embryophyta</taxon>
        <taxon>Tracheophyta</taxon>
        <taxon>Spermatophyta</taxon>
        <taxon>Magnoliopsida</taxon>
        <taxon>eudicotyledons</taxon>
        <taxon>Gunneridae</taxon>
        <taxon>Pentapetalae</taxon>
        <taxon>asterids</taxon>
        <taxon>campanulids</taxon>
        <taxon>Asterales</taxon>
        <taxon>Asteraceae</taxon>
        <taxon>Asteroideae</taxon>
        <taxon>Anthemideae</taxon>
        <taxon>Artemisiinae</taxon>
        <taxon>Artemisia</taxon>
    </lineage>
</organism>
<protein>
    <submittedName>
        <fullName evidence="1">Serine carboxypeptidase</fullName>
    </submittedName>
</protein>
<proteinExistence type="predicted"/>
<gene>
    <name evidence="1" type="ORF">CTI12_AA271670</name>
</gene>
<dbReference type="GO" id="GO:0004180">
    <property type="term" value="F:carboxypeptidase activity"/>
    <property type="evidence" value="ECO:0007669"/>
    <property type="project" value="UniProtKB-KW"/>
</dbReference>
<comment type="caution">
    <text evidence="1">The sequence shown here is derived from an EMBL/GenBank/DDBJ whole genome shotgun (WGS) entry which is preliminary data.</text>
</comment>
<dbReference type="EMBL" id="PKPP01002922">
    <property type="protein sequence ID" value="PWA72308.1"/>
    <property type="molecule type" value="Genomic_DNA"/>
</dbReference>
<keyword evidence="1" id="KW-0645">Protease</keyword>
<name>A0A2U1NFP5_ARTAN</name>
<sequence length="153" mass="17547">MLRDEADFGLERLHLSAEKELQIDEEAATKDNFNDFREGVNPFDKSGSILFQELDEGVREWCLRALGVGDIEFVSCSPTVYTALLMDWTKNIEAGIPELHEHGIKLPVCPREYDVICNWLGYKKFLSSVFTCTTQPKKLVYIQYSEQLLDHIA</sequence>
<dbReference type="Gene3D" id="3.40.50.1820">
    <property type="entry name" value="alpha/beta hydrolase"/>
    <property type="match status" value="1"/>
</dbReference>
<keyword evidence="2" id="KW-1185">Reference proteome</keyword>
<dbReference type="OrthoDB" id="1411024at2759"/>
<evidence type="ECO:0000313" key="2">
    <source>
        <dbReference type="Proteomes" id="UP000245207"/>
    </source>
</evidence>
<dbReference type="AlphaFoldDB" id="A0A2U1NFP5"/>
<evidence type="ECO:0000313" key="1">
    <source>
        <dbReference type="EMBL" id="PWA72308.1"/>
    </source>
</evidence>